<dbReference type="KEGG" id="caj:CIG1485E_0967"/>
<feature type="domain" description="Phage head morphogenesis" evidence="1">
    <location>
        <begin position="2"/>
        <end position="65"/>
    </location>
</feature>
<dbReference type="NCBIfam" id="TIGR01641">
    <property type="entry name" value="phageSPP1_gp7"/>
    <property type="match status" value="1"/>
</dbReference>
<dbReference type="AlphaFoldDB" id="A0A076FG74"/>
<proteinExistence type="predicted"/>
<gene>
    <name evidence="2" type="ORF">CIG1485E_0967</name>
</gene>
<dbReference type="OrthoDB" id="9813502at2"/>
<name>A0A076FG74_9BACT</name>
<accession>A0A076FG74</accession>
<dbReference type="InterPro" id="IPR006528">
    <property type="entry name" value="Phage_head_morphogenesis_dom"/>
</dbReference>
<dbReference type="Proteomes" id="UP000028486">
    <property type="component" value="Chromosome"/>
</dbReference>
<keyword evidence="3" id="KW-1185">Reference proteome</keyword>
<evidence type="ECO:0000313" key="3">
    <source>
        <dbReference type="Proteomes" id="UP000028486"/>
    </source>
</evidence>
<reference evidence="3" key="1">
    <citation type="journal article" date="2014" name="Genome Announc.">
        <title>Complete Genome Sequence of Campylobacter iguaniorum Strain 1485ET, Isolated from a Bearded Dragon (Pogona vitticeps).</title>
        <authorList>
            <person name="Gilbert M.J."/>
            <person name="Miller W.G."/>
            <person name="Yee E."/>
            <person name="Kik M."/>
            <person name="Wagenaar J.A."/>
            <person name="Duim B."/>
        </authorList>
    </citation>
    <scope>NUCLEOTIDE SEQUENCE [LARGE SCALE GENOMIC DNA]</scope>
    <source>
        <strain evidence="3">1485E</strain>
    </source>
</reference>
<dbReference type="EMBL" id="CP009043">
    <property type="protein sequence ID" value="AII14804.1"/>
    <property type="molecule type" value="Genomic_DNA"/>
</dbReference>
<dbReference type="Pfam" id="PF04233">
    <property type="entry name" value="Phage_Mu_F"/>
    <property type="match status" value="1"/>
</dbReference>
<sequence length="299" mass="34403">MRTAYAKARYESQMESPHEYFRYTAVLDQRTRPSHAKLHGTVLPKNDPFWDTNYPPNGWNCRCKVQVLTKRELERKGITPLADSSMLKNVADKDFAYNPGRVDKIEQIYEQKLSKFSTTNGSASKIFISNVLAKTKDFNHQRDLYVWQRGLDNAVDELLIKKNVKSPINAFVIGKLNKDIANKASKGLGIDIQEDSIAGDKHGILHIREDRKGIYGQDLRIEEIRQIVKVLDDKNTPVSIDTKNKNIIFWFDDKKDSSKINKVVIDLNYKLKKFGLTNYMVSAGKVNKADNFNKYTKIR</sequence>
<evidence type="ECO:0000259" key="1">
    <source>
        <dbReference type="Pfam" id="PF04233"/>
    </source>
</evidence>
<evidence type="ECO:0000313" key="2">
    <source>
        <dbReference type="EMBL" id="AII14804.1"/>
    </source>
</evidence>
<organism evidence="2 3">
    <name type="scientific">Campylobacter iguaniorum</name>
    <dbReference type="NCBI Taxonomy" id="1244531"/>
    <lineage>
        <taxon>Bacteria</taxon>
        <taxon>Pseudomonadati</taxon>
        <taxon>Campylobacterota</taxon>
        <taxon>Epsilonproteobacteria</taxon>
        <taxon>Campylobacterales</taxon>
        <taxon>Campylobacteraceae</taxon>
        <taxon>Campylobacter</taxon>
    </lineage>
</organism>
<dbReference type="HOGENOM" id="CLU_044450_4_0_7"/>
<dbReference type="eggNOG" id="COG2369">
    <property type="taxonomic scope" value="Bacteria"/>
</dbReference>
<protein>
    <submittedName>
        <fullName evidence="2">Phage Mu protein F-like protein</fullName>
    </submittedName>
</protein>